<evidence type="ECO:0000256" key="7">
    <source>
        <dbReference type="ARBA" id="ARBA00022816"/>
    </source>
</evidence>
<dbReference type="GO" id="GO:0008298">
    <property type="term" value="P:intracellular mRNA localization"/>
    <property type="evidence" value="ECO:0007669"/>
    <property type="project" value="TreeGrafter"/>
</dbReference>
<evidence type="ECO:0000256" key="8">
    <source>
        <dbReference type="ARBA" id="ARBA00023054"/>
    </source>
</evidence>
<keyword evidence="9" id="KW-0539">Nucleus</keyword>
<dbReference type="GO" id="GO:0003729">
    <property type="term" value="F:mRNA binding"/>
    <property type="evidence" value="ECO:0007669"/>
    <property type="project" value="InterPro"/>
</dbReference>
<keyword evidence="5" id="KW-0813">Transport</keyword>
<dbReference type="Proteomes" id="UP000078576">
    <property type="component" value="Unassembled WGS sequence"/>
</dbReference>
<keyword evidence="7" id="KW-0509">mRNA transport</keyword>
<evidence type="ECO:0000313" key="11">
    <source>
        <dbReference type="Proteomes" id="UP000078576"/>
    </source>
</evidence>
<dbReference type="EMBL" id="KN714666">
    <property type="protein sequence ID" value="KUI52684.1"/>
    <property type="molecule type" value="Genomic_DNA"/>
</dbReference>
<keyword evidence="11" id="KW-1185">Reference proteome</keyword>
<dbReference type="STRING" id="694573.A0A194ULZ5"/>
<name>A0A194ULZ5_CYTMA</name>
<protein>
    <submittedName>
        <fullName evidence="10">60S ribosomal subunit assembly/export protein LOC1</fullName>
    </submittedName>
</protein>
<keyword evidence="8" id="KW-0175">Coiled coil</keyword>
<gene>
    <name evidence="10" type="ORF">VP1G_00252</name>
</gene>
<dbReference type="InterPro" id="IPR037650">
    <property type="entry name" value="Loc1"/>
</dbReference>
<evidence type="ECO:0000256" key="2">
    <source>
        <dbReference type="ARBA" id="ARBA00004604"/>
    </source>
</evidence>
<evidence type="ECO:0000313" key="10">
    <source>
        <dbReference type="EMBL" id="KUI52684.1"/>
    </source>
</evidence>
<comment type="function">
    <text evidence="1">Required for efficient assembly and nuclear export of the 60S ribosomal subunit.</text>
</comment>
<accession>A0A194W4Y7</accession>
<dbReference type="GO" id="GO:0051028">
    <property type="term" value="P:mRNA transport"/>
    <property type="evidence" value="ECO:0007669"/>
    <property type="project" value="UniProtKB-KW"/>
</dbReference>
<dbReference type="PANTHER" id="PTHR28028:SF1">
    <property type="entry name" value="60S RIBOSOMAL SUBUNIT ASSEMBLY_EXPORT PROTEIN LOC1"/>
    <property type="match status" value="1"/>
</dbReference>
<sequence>MGVSRTKTVKNKHATRGSGVKNSKAAKNPINDPVVKARKTKEGKKAPIKPGQLAKELQKKKKRKVYAEKDLDIPELNTVTPIGVQKPKGQKKGKVFVDDRESMNTILAMVQAEKEGQIESKMMKARHMEAIREARKIEAEKKQEERRAKLDETKDSLRKKRKRPTNAADEITEKSMKRVEMEGTKATKPKKKRVAFAE</sequence>
<evidence type="ECO:0000256" key="6">
    <source>
        <dbReference type="ARBA" id="ARBA00022517"/>
    </source>
</evidence>
<evidence type="ECO:0000256" key="1">
    <source>
        <dbReference type="ARBA" id="ARBA00001977"/>
    </source>
</evidence>
<keyword evidence="6" id="KW-0690">Ribosome biogenesis</keyword>
<reference evidence="11" key="1">
    <citation type="submission" date="2014-12" db="EMBL/GenBank/DDBJ databases">
        <title>Genome Sequence of Valsa Canker Pathogens Uncovers a Specific Adaption of Colonization on Woody Bark.</title>
        <authorList>
            <person name="Yin Z."/>
            <person name="Liu H."/>
            <person name="Gao X."/>
            <person name="Li Z."/>
            <person name="Song N."/>
            <person name="Ke X."/>
            <person name="Dai Q."/>
            <person name="Wu Y."/>
            <person name="Sun Y."/>
            <person name="Xu J.-R."/>
            <person name="Kang Z.K."/>
            <person name="Wang L."/>
            <person name="Huang L."/>
        </authorList>
    </citation>
    <scope>NUCLEOTIDE SEQUENCE [LARGE SCALE GENOMIC DNA]</scope>
    <source>
        <strain evidence="11">SXYL134</strain>
    </source>
</reference>
<dbReference type="PANTHER" id="PTHR28028">
    <property type="entry name" value="60S RIBOSOMAL SUBUNIT ASSEMBLY/EXPORT PROTEIN LOC1"/>
    <property type="match status" value="1"/>
</dbReference>
<evidence type="ECO:0000256" key="5">
    <source>
        <dbReference type="ARBA" id="ARBA00022448"/>
    </source>
</evidence>
<evidence type="ECO:0000256" key="9">
    <source>
        <dbReference type="ARBA" id="ARBA00023242"/>
    </source>
</evidence>
<dbReference type="OrthoDB" id="1743802at2759"/>
<comment type="subunit">
    <text evidence="4">Component of the 66S pre-ribosomal particle.</text>
</comment>
<dbReference type="GO" id="GO:0030687">
    <property type="term" value="C:preribosome, large subunit precursor"/>
    <property type="evidence" value="ECO:0007669"/>
    <property type="project" value="TreeGrafter"/>
</dbReference>
<evidence type="ECO:0000256" key="3">
    <source>
        <dbReference type="ARBA" id="ARBA00008132"/>
    </source>
</evidence>
<evidence type="ECO:0000256" key="4">
    <source>
        <dbReference type="ARBA" id="ARBA00011339"/>
    </source>
</evidence>
<accession>A0A194ULZ5</accession>
<dbReference type="AlphaFoldDB" id="A0A194ULZ5"/>
<proteinExistence type="inferred from homology"/>
<comment type="subcellular location">
    <subcellularLocation>
        <location evidence="2">Nucleus</location>
        <location evidence="2">Nucleolus</location>
    </subcellularLocation>
</comment>
<dbReference type="GO" id="GO:0042273">
    <property type="term" value="P:ribosomal large subunit biogenesis"/>
    <property type="evidence" value="ECO:0007669"/>
    <property type="project" value="InterPro"/>
</dbReference>
<dbReference type="GO" id="GO:0005730">
    <property type="term" value="C:nucleolus"/>
    <property type="evidence" value="ECO:0007669"/>
    <property type="project" value="UniProtKB-SubCell"/>
</dbReference>
<comment type="similarity">
    <text evidence="3">Belongs to the LOC1 family.</text>
</comment>
<organism evidence="10 11">
    <name type="scientific">Cytospora mali</name>
    <name type="common">Apple Valsa canker fungus</name>
    <name type="synonym">Valsa mali</name>
    <dbReference type="NCBI Taxonomy" id="578113"/>
    <lineage>
        <taxon>Eukaryota</taxon>
        <taxon>Fungi</taxon>
        <taxon>Dikarya</taxon>
        <taxon>Ascomycota</taxon>
        <taxon>Pezizomycotina</taxon>
        <taxon>Sordariomycetes</taxon>
        <taxon>Sordariomycetidae</taxon>
        <taxon>Diaporthales</taxon>
        <taxon>Cytosporaceae</taxon>
        <taxon>Cytospora</taxon>
    </lineage>
</organism>